<organism evidence="2 3">
    <name type="scientific">Pseudoduganella ginsengisoli</name>
    <dbReference type="NCBI Taxonomy" id="1462440"/>
    <lineage>
        <taxon>Bacteria</taxon>
        <taxon>Pseudomonadati</taxon>
        <taxon>Pseudomonadota</taxon>
        <taxon>Betaproteobacteria</taxon>
        <taxon>Burkholderiales</taxon>
        <taxon>Oxalobacteraceae</taxon>
        <taxon>Telluria group</taxon>
        <taxon>Pseudoduganella</taxon>
    </lineage>
</organism>
<dbReference type="AlphaFoldDB" id="A0A6L6Q535"/>
<sequence>MNPCKTGVVHLQHRRQTGITLLEVVIVIIIFCVLLGSVLESIYYYQGKAEEAAVQRLVANMRIALNSRQYEAIVAGRKFDAKALTKENPLTLLQTLPENYRGEITNSASADLAPGCWYFDVSEHKLVYMFSSKKSFLGDSFERWIFKVEFNRLPTNNAKQVDPSQAEPGVTLVQVDSG</sequence>
<feature type="transmembrane region" description="Helical" evidence="1">
    <location>
        <begin position="21"/>
        <end position="45"/>
    </location>
</feature>
<accession>A0A6L6Q535</accession>
<comment type="caution">
    <text evidence="2">The sequence shown here is derived from an EMBL/GenBank/DDBJ whole genome shotgun (WGS) entry which is preliminary data.</text>
</comment>
<name>A0A6L6Q535_9BURK</name>
<evidence type="ECO:0000256" key="1">
    <source>
        <dbReference type="SAM" id="Phobius"/>
    </source>
</evidence>
<evidence type="ECO:0000313" key="3">
    <source>
        <dbReference type="Proteomes" id="UP000484015"/>
    </source>
</evidence>
<dbReference type="SUPFAM" id="SSF54523">
    <property type="entry name" value="Pili subunits"/>
    <property type="match status" value="1"/>
</dbReference>
<dbReference type="InterPro" id="IPR045584">
    <property type="entry name" value="Pilin-like"/>
</dbReference>
<dbReference type="Proteomes" id="UP000484015">
    <property type="component" value="Unassembled WGS sequence"/>
</dbReference>
<reference evidence="2 3" key="1">
    <citation type="submission" date="2019-11" db="EMBL/GenBank/DDBJ databases">
        <title>Type strains purchased from KCTC, JCM and DSMZ.</title>
        <authorList>
            <person name="Lu H."/>
        </authorList>
    </citation>
    <scope>NUCLEOTIDE SEQUENCE [LARGE SCALE GENOMIC DNA]</scope>
    <source>
        <strain evidence="2 3">KCTC 42409</strain>
    </source>
</reference>
<evidence type="ECO:0008006" key="4">
    <source>
        <dbReference type="Google" id="ProtNLM"/>
    </source>
</evidence>
<dbReference type="OrthoDB" id="5405523at2"/>
<dbReference type="InterPro" id="IPR012902">
    <property type="entry name" value="N_methyl_site"/>
</dbReference>
<evidence type="ECO:0000313" key="2">
    <source>
        <dbReference type="EMBL" id="MTW04645.1"/>
    </source>
</evidence>
<keyword evidence="1" id="KW-0472">Membrane</keyword>
<keyword evidence="3" id="KW-1185">Reference proteome</keyword>
<protein>
    <recommendedName>
        <fullName evidence="4">Prepilin-type N-terminal cleavage/methylation domain-containing protein</fullName>
    </recommendedName>
</protein>
<keyword evidence="1" id="KW-1133">Transmembrane helix</keyword>
<dbReference type="RefSeq" id="WP_155441005.1">
    <property type="nucleotide sequence ID" value="NZ_WNLA01000017.1"/>
</dbReference>
<proteinExistence type="predicted"/>
<keyword evidence="1" id="KW-0812">Transmembrane</keyword>
<dbReference type="Pfam" id="PF07963">
    <property type="entry name" value="N_methyl"/>
    <property type="match status" value="1"/>
</dbReference>
<dbReference type="EMBL" id="WNLA01000017">
    <property type="protein sequence ID" value="MTW04645.1"/>
    <property type="molecule type" value="Genomic_DNA"/>
</dbReference>
<gene>
    <name evidence="2" type="ORF">GM668_21465</name>
</gene>